<feature type="transmembrane region" description="Helical" evidence="1">
    <location>
        <begin position="950"/>
        <end position="969"/>
    </location>
</feature>
<dbReference type="Gene3D" id="3.30.2090.10">
    <property type="entry name" value="Multidrug efflux transporter AcrB TolC docking domain, DN and DC subdomains"/>
    <property type="match status" value="2"/>
</dbReference>
<feature type="transmembrane region" description="Helical" evidence="1">
    <location>
        <begin position="1079"/>
        <end position="1105"/>
    </location>
</feature>
<organism evidence="2 3">
    <name type="scientific">Pseudovibrio exalbescens</name>
    <dbReference type="NCBI Taxonomy" id="197461"/>
    <lineage>
        <taxon>Bacteria</taxon>
        <taxon>Pseudomonadati</taxon>
        <taxon>Pseudomonadota</taxon>
        <taxon>Alphaproteobacteria</taxon>
        <taxon>Hyphomicrobiales</taxon>
        <taxon>Stappiaceae</taxon>
        <taxon>Pseudovibrio</taxon>
    </lineage>
</organism>
<dbReference type="Gene3D" id="3.30.70.1320">
    <property type="entry name" value="Multidrug efflux transporter AcrB pore domain like"/>
    <property type="match status" value="1"/>
</dbReference>
<dbReference type="GO" id="GO:0005886">
    <property type="term" value="C:plasma membrane"/>
    <property type="evidence" value="ECO:0007669"/>
    <property type="project" value="TreeGrafter"/>
</dbReference>
<feature type="transmembrane region" description="Helical" evidence="1">
    <location>
        <begin position="499"/>
        <end position="519"/>
    </location>
</feature>
<sequence length="1128" mass="121606">MLQARESTVSLIGAFVRHKNAANLLMTVLILFGVFALVKLNTQFFPTITTSTITVSISWPGSSAEDVEANVLAAIEPELRFLDSLDEITSYAREGGGTVVLDFLEGTDMQQALSDTEQAVSAITTLPEDADTPEVTFAAYYDNVARIALRGPFSEQALKVFAKDIRDDLIARGIDKVTIEGMRDEEYLVEIPEEHLRRLNLTVADIAGRIQENTEDVPAGNLTGAVERQVRAVADTTQPEDIADIAVKTFESGEQVRINDIGQVRKALDDDDVLGLSRGNPAIELRIQRAENSDTLVSSAIVKEYLEEIRPQLPQSLELVMYNVSADRVEGRIMLLVNNGLTGLFIVVAVLFLFLNARVAFWVAAGIPVAIMATLGIMWGLGQSINMISCFALIMMLGVIVDDAIVVGEHTATLHSRGEPPVTAAILGANTMFWPIIAAGTTTIAAFGPILMLGDVMGQIMGVMPMVVIAVVIASLLECFFVLPGHLAHALNARPGWSWWRVIFIGAVPSVLLLSIATADPAELGNWLQPLARAVAGPTQTFGFVFDLALICAFFAIALAIETLLLKLRRRHALSGRSINERGRFREAFDRGFEWFRDHPVHVFLHATFKYRYITVAVAISTLILSVGMMQGGRVGFTFFPSPESENINASIYLHSGVSEEEARRNIGIIEDALYQVAADLSGGDPNQLIEATFTTLGKNGRNRGDNVARMGVQLTSSEVRSVRTPEIVSAWRAAIPDLPALSRLAIQQSRGGPPGKDLDARLTGTSLVELKEAADELQVALSGFPGVSGIEDDLPYGKPELVLSLTDRGRALGFTVESAARQVRSAIEGSVPRRFADGDEEITIKVRQAKDGEGLSGLRNLYLKSPAGEFVPMTEVVSLRDKQGYSLILRRDGKITVSVVADVDPEVTSRGEITAKLAETTMPALEDRYGIEYTFGGRAEEQRAAFSDLLLGAGVAIALIYLILAAVFASYTRPLAVMSIIPFGIVGAIMGHYLLGFKLTILSIIGLLGMAGILVNNSIILVARFEDRLETGDTLEEAAVGASKDRLRAIILTSCTTIGGLSPLLFETSVQAQFLMPMAITVVFGLAAATLLVLVIVPALIGIGNDVSRFLSLRGGSGRGGHPEPAE</sequence>
<feature type="transmembrane region" description="Helical" evidence="1">
    <location>
        <begin position="427"/>
        <end position="451"/>
    </location>
</feature>
<name>A0A1U7JCZ2_9HYPH</name>
<feature type="transmembrane region" description="Helical" evidence="1">
    <location>
        <begin position="359"/>
        <end position="379"/>
    </location>
</feature>
<keyword evidence="1" id="KW-1133">Transmembrane helix</keyword>
<keyword evidence="1" id="KW-0472">Membrane</keyword>
<feature type="transmembrane region" description="Helical" evidence="1">
    <location>
        <begin position="1002"/>
        <end position="1026"/>
    </location>
</feature>
<dbReference type="Gene3D" id="3.30.70.1430">
    <property type="entry name" value="Multidrug efflux transporter AcrB pore domain"/>
    <property type="match status" value="2"/>
</dbReference>
<dbReference type="EMBL" id="LVVZ01000041">
    <property type="protein sequence ID" value="OKL42603.1"/>
    <property type="molecule type" value="Genomic_DNA"/>
</dbReference>
<dbReference type="STRING" id="197461.A3843_18290"/>
<keyword evidence="3" id="KW-1185">Reference proteome</keyword>
<comment type="caution">
    <text evidence="2">The sequence shown here is derived from an EMBL/GenBank/DDBJ whole genome shotgun (WGS) entry which is preliminary data.</text>
</comment>
<evidence type="ECO:0000313" key="2">
    <source>
        <dbReference type="EMBL" id="OKL42603.1"/>
    </source>
</evidence>
<dbReference type="SUPFAM" id="SSF82866">
    <property type="entry name" value="Multidrug efflux transporter AcrB transmembrane domain"/>
    <property type="match status" value="2"/>
</dbReference>
<dbReference type="PANTHER" id="PTHR32063:SF33">
    <property type="entry name" value="RND SUPERFAMILY EFFLUX PUMP PERMEASE COMPONENT"/>
    <property type="match status" value="1"/>
</dbReference>
<dbReference type="SUPFAM" id="SSF82693">
    <property type="entry name" value="Multidrug efflux transporter AcrB pore domain, PN1, PN2, PC1 and PC2 subdomains"/>
    <property type="match status" value="2"/>
</dbReference>
<proteinExistence type="predicted"/>
<feature type="transmembrane region" description="Helical" evidence="1">
    <location>
        <begin position="539"/>
        <end position="561"/>
    </location>
</feature>
<reference evidence="2 3" key="1">
    <citation type="submission" date="2016-03" db="EMBL/GenBank/DDBJ databases">
        <title>Genome sequence of Nesiotobacter sp. nov., a moderately halophilic alphaproteobacterium isolated from the Yellow Sea, China.</title>
        <authorList>
            <person name="Zhang G."/>
            <person name="Zhang R."/>
        </authorList>
    </citation>
    <scope>NUCLEOTIDE SEQUENCE [LARGE SCALE GENOMIC DNA]</scope>
    <source>
        <strain evidence="2 3">WB1-6</strain>
    </source>
</reference>
<gene>
    <name evidence="2" type="ORF">A3843_18290</name>
</gene>
<dbReference type="PRINTS" id="PR00702">
    <property type="entry name" value="ACRIFLAVINRP"/>
</dbReference>
<dbReference type="PANTHER" id="PTHR32063">
    <property type="match status" value="1"/>
</dbReference>
<protein>
    <submittedName>
        <fullName evidence="2">Acriflavin resistance protein</fullName>
    </submittedName>
</protein>
<dbReference type="Proteomes" id="UP000185783">
    <property type="component" value="Unassembled WGS sequence"/>
</dbReference>
<feature type="transmembrane region" description="Helical" evidence="1">
    <location>
        <begin position="613"/>
        <end position="633"/>
    </location>
</feature>
<dbReference type="InterPro" id="IPR001036">
    <property type="entry name" value="Acrflvin-R"/>
</dbReference>
<evidence type="ECO:0000313" key="3">
    <source>
        <dbReference type="Proteomes" id="UP000185783"/>
    </source>
</evidence>
<dbReference type="InterPro" id="IPR027463">
    <property type="entry name" value="AcrB_DN_DC_subdom"/>
</dbReference>
<feature type="transmembrane region" description="Helical" evidence="1">
    <location>
        <begin position="333"/>
        <end position="354"/>
    </location>
</feature>
<dbReference type="Pfam" id="PF00873">
    <property type="entry name" value="ACR_tran"/>
    <property type="match status" value="2"/>
</dbReference>
<feature type="transmembrane region" description="Helical" evidence="1">
    <location>
        <begin position="21"/>
        <end position="38"/>
    </location>
</feature>
<feature type="transmembrane region" description="Helical" evidence="1">
    <location>
        <begin position="385"/>
        <end position="406"/>
    </location>
</feature>
<dbReference type="Gene3D" id="3.30.70.1440">
    <property type="entry name" value="Multidrug efflux transporter AcrB pore domain"/>
    <property type="match status" value="1"/>
</dbReference>
<feature type="transmembrane region" description="Helical" evidence="1">
    <location>
        <begin position="463"/>
        <end position="487"/>
    </location>
</feature>
<feature type="transmembrane region" description="Helical" evidence="1">
    <location>
        <begin position="976"/>
        <end position="996"/>
    </location>
</feature>
<dbReference type="AlphaFoldDB" id="A0A1U7JCZ2"/>
<dbReference type="Gene3D" id="1.20.1640.10">
    <property type="entry name" value="Multidrug efflux transporter AcrB transmembrane domain"/>
    <property type="match status" value="3"/>
</dbReference>
<keyword evidence="1" id="KW-0812">Transmembrane</keyword>
<accession>A0A1U7JCZ2</accession>
<dbReference type="RefSeq" id="WP_036489898.1">
    <property type="nucleotide sequence ID" value="NZ_LVVZ01000041.1"/>
</dbReference>
<evidence type="ECO:0000256" key="1">
    <source>
        <dbReference type="SAM" id="Phobius"/>
    </source>
</evidence>
<dbReference type="SUPFAM" id="SSF82714">
    <property type="entry name" value="Multidrug efflux transporter AcrB TolC docking domain, DN and DC subdomains"/>
    <property type="match status" value="2"/>
</dbReference>
<dbReference type="GO" id="GO:0042910">
    <property type="term" value="F:xenobiotic transmembrane transporter activity"/>
    <property type="evidence" value="ECO:0007669"/>
    <property type="project" value="TreeGrafter"/>
</dbReference>